<dbReference type="InterPro" id="IPR050796">
    <property type="entry name" value="SCF_F-box_component"/>
</dbReference>
<dbReference type="EMBL" id="CM000763">
    <property type="protein sequence ID" value="OQU84176.1"/>
    <property type="molecule type" value="Genomic_DNA"/>
</dbReference>
<gene>
    <name evidence="2" type="ORF">SORBI_3004G006900</name>
</gene>
<proteinExistence type="predicted"/>
<dbReference type="InterPro" id="IPR017451">
    <property type="entry name" value="F-box-assoc_interact_dom"/>
</dbReference>
<dbReference type="Gramene" id="OQU84176">
    <property type="protein sequence ID" value="OQU84176"/>
    <property type="gene ID" value="SORBI_3004G006900"/>
</dbReference>
<dbReference type="SMART" id="SM00256">
    <property type="entry name" value="FBOX"/>
    <property type="match status" value="1"/>
</dbReference>
<feature type="domain" description="F-box" evidence="1">
    <location>
        <begin position="55"/>
        <end position="107"/>
    </location>
</feature>
<dbReference type="InParanoid" id="A0A1Z5RLD3"/>
<dbReference type="NCBIfam" id="TIGR01640">
    <property type="entry name" value="F_box_assoc_1"/>
    <property type="match status" value="1"/>
</dbReference>
<dbReference type="PANTHER" id="PTHR31672:SF13">
    <property type="entry name" value="F-BOX PROTEIN CPR30-LIKE"/>
    <property type="match status" value="1"/>
</dbReference>
<sequence length="520" mass="59603">MPELVPLDGARSRRRHRRGISATSDVEACIQCCITVAKGFAFGDDTRKRKASAPQAPIPYLSDEIVVAILVWLPVKSLLRCRAVCKAWRAIVNDPLFVSAHLRWSAMRWEQEPSFLVTPVTRDHVIPQEDVKERGWPTTFSKQISFYRYQWQWQQSASDSDSDNNGHGQQQTARLMHVKELGSKSNRVGFFAHCDGLVLAPTEKELYLLNPATGDAITLPKSHRNNLRHAPRTCHCVGLGLDPRTGKYKVFQAFYRPVNPYPRFNDYKKVPMGMEFLTLDGGNNEAWTWTETMEDSMFTLGSGDDDEAWTETREDPPRPLLRWQTGVTLKGFIFWRVDTAQYCQSSAGGLLRLTLELEGFNIIPLPGSMRICDDFMLDALHGQGELCLTTRTSDVPSVTIWMMPVHNDDNYLAMGYAQWELRYSIPLGLPPHRLCRLMALVAGGTRILLWSDFILYEYDLATSKLSTVCEMDRMRYQGRRTRKWKNLWSFNFVPYTESLFRIGSLLPVCHYKRLIKPPDH</sequence>
<dbReference type="eggNOG" id="ENOG502S2YF">
    <property type="taxonomic scope" value="Eukaryota"/>
</dbReference>
<dbReference type="CDD" id="cd22157">
    <property type="entry name" value="F-box_AtFBW1-like"/>
    <property type="match status" value="1"/>
</dbReference>
<dbReference type="InterPro" id="IPR013187">
    <property type="entry name" value="F-box-assoc_dom_typ3"/>
</dbReference>
<name>A0A1Z5RLD3_SORBI</name>
<dbReference type="InterPro" id="IPR001810">
    <property type="entry name" value="F-box_dom"/>
</dbReference>
<dbReference type="OrthoDB" id="691505at2759"/>
<dbReference type="SUPFAM" id="SSF81383">
    <property type="entry name" value="F-box domain"/>
    <property type="match status" value="1"/>
</dbReference>
<dbReference type="Gene3D" id="1.20.1280.50">
    <property type="match status" value="1"/>
</dbReference>
<dbReference type="PROSITE" id="PS50181">
    <property type="entry name" value="FBOX"/>
    <property type="match status" value="1"/>
</dbReference>
<evidence type="ECO:0000313" key="3">
    <source>
        <dbReference type="Proteomes" id="UP000000768"/>
    </source>
</evidence>
<dbReference type="AlphaFoldDB" id="A0A1Z5RLD3"/>
<dbReference type="PANTHER" id="PTHR31672">
    <property type="entry name" value="BNACNNG10540D PROTEIN"/>
    <property type="match status" value="1"/>
</dbReference>
<dbReference type="ExpressionAtlas" id="A0A1Z5RLD3">
    <property type="expression patterns" value="baseline and differential"/>
</dbReference>
<reference evidence="2 3" key="1">
    <citation type="journal article" date="2009" name="Nature">
        <title>The Sorghum bicolor genome and the diversification of grasses.</title>
        <authorList>
            <person name="Paterson A.H."/>
            <person name="Bowers J.E."/>
            <person name="Bruggmann R."/>
            <person name="Dubchak I."/>
            <person name="Grimwood J."/>
            <person name="Gundlach H."/>
            <person name="Haberer G."/>
            <person name="Hellsten U."/>
            <person name="Mitros T."/>
            <person name="Poliakov A."/>
            <person name="Schmutz J."/>
            <person name="Spannagl M."/>
            <person name="Tang H."/>
            <person name="Wang X."/>
            <person name="Wicker T."/>
            <person name="Bharti A.K."/>
            <person name="Chapman J."/>
            <person name="Feltus F.A."/>
            <person name="Gowik U."/>
            <person name="Grigoriev I.V."/>
            <person name="Lyons E."/>
            <person name="Maher C.A."/>
            <person name="Martis M."/>
            <person name="Narechania A."/>
            <person name="Otillar R.P."/>
            <person name="Penning B.W."/>
            <person name="Salamov A.A."/>
            <person name="Wang Y."/>
            <person name="Zhang L."/>
            <person name="Carpita N.C."/>
            <person name="Freeling M."/>
            <person name="Gingle A.R."/>
            <person name="Hash C.T."/>
            <person name="Keller B."/>
            <person name="Klein P."/>
            <person name="Kresovich S."/>
            <person name="McCann M.C."/>
            <person name="Ming R."/>
            <person name="Peterson D.G."/>
            <person name="Mehboob-ur-Rahman"/>
            <person name="Ware D."/>
            <person name="Westhoff P."/>
            <person name="Mayer K.F."/>
            <person name="Messing J."/>
            <person name="Rokhsar D.S."/>
        </authorList>
    </citation>
    <scope>NUCLEOTIDE SEQUENCE [LARGE SCALE GENOMIC DNA]</scope>
    <source>
        <strain evidence="3">cv. BTx623</strain>
    </source>
</reference>
<evidence type="ECO:0000313" key="2">
    <source>
        <dbReference type="EMBL" id="OQU84176.1"/>
    </source>
</evidence>
<organism evidence="2 3">
    <name type="scientific">Sorghum bicolor</name>
    <name type="common">Sorghum</name>
    <name type="synonym">Sorghum vulgare</name>
    <dbReference type="NCBI Taxonomy" id="4558"/>
    <lineage>
        <taxon>Eukaryota</taxon>
        <taxon>Viridiplantae</taxon>
        <taxon>Streptophyta</taxon>
        <taxon>Embryophyta</taxon>
        <taxon>Tracheophyta</taxon>
        <taxon>Spermatophyta</taxon>
        <taxon>Magnoliopsida</taxon>
        <taxon>Liliopsida</taxon>
        <taxon>Poales</taxon>
        <taxon>Poaceae</taxon>
        <taxon>PACMAD clade</taxon>
        <taxon>Panicoideae</taxon>
        <taxon>Andropogonodae</taxon>
        <taxon>Andropogoneae</taxon>
        <taxon>Sorghinae</taxon>
        <taxon>Sorghum</taxon>
    </lineage>
</organism>
<dbReference type="Pfam" id="PF08268">
    <property type="entry name" value="FBA_3"/>
    <property type="match status" value="1"/>
</dbReference>
<dbReference type="Proteomes" id="UP000000768">
    <property type="component" value="Chromosome 4"/>
</dbReference>
<accession>A0A1Z5RLD3</accession>
<evidence type="ECO:0000259" key="1">
    <source>
        <dbReference type="PROSITE" id="PS50181"/>
    </source>
</evidence>
<dbReference type="Pfam" id="PF12937">
    <property type="entry name" value="F-box-like"/>
    <property type="match status" value="1"/>
</dbReference>
<dbReference type="InterPro" id="IPR036047">
    <property type="entry name" value="F-box-like_dom_sf"/>
</dbReference>
<reference evidence="3" key="2">
    <citation type="journal article" date="2018" name="Plant J.">
        <title>The Sorghum bicolor reference genome: improved assembly, gene annotations, a transcriptome atlas, and signatures of genome organization.</title>
        <authorList>
            <person name="McCormick R.F."/>
            <person name="Truong S.K."/>
            <person name="Sreedasyam A."/>
            <person name="Jenkins J."/>
            <person name="Shu S."/>
            <person name="Sims D."/>
            <person name="Kennedy M."/>
            <person name="Amirebrahimi M."/>
            <person name="Weers B.D."/>
            <person name="McKinley B."/>
            <person name="Mattison A."/>
            <person name="Morishige D.T."/>
            <person name="Grimwood J."/>
            <person name="Schmutz J."/>
            <person name="Mullet J.E."/>
        </authorList>
    </citation>
    <scope>NUCLEOTIDE SEQUENCE [LARGE SCALE GENOMIC DNA]</scope>
    <source>
        <strain evidence="3">cv. BTx623</strain>
    </source>
</reference>
<protein>
    <recommendedName>
        <fullName evidence="1">F-box domain-containing protein</fullName>
    </recommendedName>
</protein>
<keyword evidence="3" id="KW-1185">Reference proteome</keyword>